<dbReference type="EMBL" id="JACIGE010000001">
    <property type="protein sequence ID" value="MBB4245923.1"/>
    <property type="molecule type" value="Genomic_DNA"/>
</dbReference>
<proteinExistence type="predicted"/>
<accession>A0A840G0C4</accession>
<evidence type="ECO:0000256" key="2">
    <source>
        <dbReference type="ARBA" id="ARBA00022679"/>
    </source>
</evidence>
<sequence length="257" mass="28068">MPPETPSLEISRPARQLALQAAACLLVLSLAWPWFGTRGEPLPWPETAFAISGVALLFASLSRQTWWWRLIHAVFAPLAWAVAQLAIDPGWFLAFFFVLLVLYRGALTGQAPLFLSNATTASALEQLTADRPGMRLLDLGAGVGSVLLPLARARPDAHLCGVENSPLVWAIGRLRTAAVDNCDWRWGDLHKADLGGYDVVYAFLSPVPMADLWQKVCAEMKPGSLFISNSFAVPGVEASAVVEVDDSRSTCLYCYRR</sequence>
<dbReference type="OrthoDB" id="5611641at2"/>
<evidence type="ECO:0000256" key="3">
    <source>
        <dbReference type="ARBA" id="ARBA00022691"/>
    </source>
</evidence>
<keyword evidence="1 6" id="KW-0489">Methyltransferase</keyword>
<dbReference type="InterPro" id="IPR041698">
    <property type="entry name" value="Methyltransf_25"/>
</dbReference>
<keyword evidence="7" id="KW-1185">Reference proteome</keyword>
<dbReference type="Gene3D" id="3.40.50.150">
    <property type="entry name" value="Vaccinia Virus protein VP39"/>
    <property type="match status" value="1"/>
</dbReference>
<evidence type="ECO:0000259" key="5">
    <source>
        <dbReference type="Pfam" id="PF13649"/>
    </source>
</evidence>
<feature type="domain" description="Methyltransferase" evidence="5">
    <location>
        <begin position="137"/>
        <end position="220"/>
    </location>
</feature>
<name>A0A840G0C4_RHOTE</name>
<dbReference type="GO" id="GO:0032259">
    <property type="term" value="P:methylation"/>
    <property type="evidence" value="ECO:0007669"/>
    <property type="project" value="UniProtKB-KW"/>
</dbReference>
<evidence type="ECO:0000256" key="1">
    <source>
        <dbReference type="ARBA" id="ARBA00022603"/>
    </source>
</evidence>
<keyword evidence="3" id="KW-0949">S-adenosyl-L-methionine</keyword>
<dbReference type="AlphaFoldDB" id="A0A840G0C4"/>
<feature type="transmembrane region" description="Helical" evidence="4">
    <location>
        <begin position="89"/>
        <end position="107"/>
    </location>
</feature>
<dbReference type="Proteomes" id="UP000587070">
    <property type="component" value="Unassembled WGS sequence"/>
</dbReference>
<dbReference type="InterPro" id="IPR026170">
    <property type="entry name" value="FAM173A/B"/>
</dbReference>
<reference evidence="6 7" key="1">
    <citation type="submission" date="2020-08" db="EMBL/GenBank/DDBJ databases">
        <title>Genome sequencing of Purple Non-Sulfur Bacteria from various extreme environments.</title>
        <authorList>
            <person name="Mayer M."/>
        </authorList>
    </citation>
    <scope>NUCLEOTIDE SEQUENCE [LARGE SCALE GENOMIC DNA]</scope>
    <source>
        <strain evidence="6 7">2761</strain>
    </source>
</reference>
<dbReference type="SUPFAM" id="SSF53335">
    <property type="entry name" value="S-adenosyl-L-methionine-dependent methyltransferases"/>
    <property type="match status" value="1"/>
</dbReference>
<keyword evidence="4" id="KW-1133">Transmembrane helix</keyword>
<organism evidence="6 7">
    <name type="scientific">Rhodocyclus tenuis</name>
    <name type="common">Rhodospirillum tenue</name>
    <dbReference type="NCBI Taxonomy" id="1066"/>
    <lineage>
        <taxon>Bacteria</taxon>
        <taxon>Pseudomonadati</taxon>
        <taxon>Pseudomonadota</taxon>
        <taxon>Betaproteobacteria</taxon>
        <taxon>Rhodocyclales</taxon>
        <taxon>Rhodocyclaceae</taxon>
        <taxon>Rhodocyclus</taxon>
    </lineage>
</organism>
<dbReference type="PANTHER" id="PTHR13610:SF9">
    <property type="entry name" value="FI06469P"/>
    <property type="match status" value="1"/>
</dbReference>
<evidence type="ECO:0000313" key="7">
    <source>
        <dbReference type="Proteomes" id="UP000587070"/>
    </source>
</evidence>
<evidence type="ECO:0000256" key="4">
    <source>
        <dbReference type="SAM" id="Phobius"/>
    </source>
</evidence>
<gene>
    <name evidence="6" type="ORF">GGD90_000272</name>
</gene>
<protein>
    <submittedName>
        <fullName evidence="6">SAM-dependent methyltransferase</fullName>
    </submittedName>
</protein>
<keyword evidence="4" id="KW-0812">Transmembrane</keyword>
<dbReference type="PANTHER" id="PTHR13610">
    <property type="entry name" value="METHYLTRANSFERASE DOMAIN-CONTAINING PROTEIN"/>
    <property type="match status" value="1"/>
</dbReference>
<dbReference type="RefSeq" id="WP_153115072.1">
    <property type="nucleotide sequence ID" value="NZ_JACIGE010000001.1"/>
</dbReference>
<evidence type="ECO:0000313" key="6">
    <source>
        <dbReference type="EMBL" id="MBB4245923.1"/>
    </source>
</evidence>
<dbReference type="InterPro" id="IPR029063">
    <property type="entry name" value="SAM-dependent_MTases_sf"/>
</dbReference>
<dbReference type="Pfam" id="PF13649">
    <property type="entry name" value="Methyltransf_25"/>
    <property type="match status" value="1"/>
</dbReference>
<dbReference type="CDD" id="cd02440">
    <property type="entry name" value="AdoMet_MTases"/>
    <property type="match status" value="1"/>
</dbReference>
<keyword evidence="2 6" id="KW-0808">Transferase</keyword>
<feature type="transmembrane region" description="Helical" evidence="4">
    <location>
        <begin position="17"/>
        <end position="35"/>
    </location>
</feature>
<keyword evidence="4" id="KW-0472">Membrane</keyword>
<dbReference type="GO" id="GO:0016279">
    <property type="term" value="F:protein-lysine N-methyltransferase activity"/>
    <property type="evidence" value="ECO:0007669"/>
    <property type="project" value="InterPro"/>
</dbReference>
<comment type="caution">
    <text evidence="6">The sequence shown here is derived from an EMBL/GenBank/DDBJ whole genome shotgun (WGS) entry which is preliminary data.</text>
</comment>